<dbReference type="PROSITE" id="PS51456">
    <property type="entry name" value="MYOSIN_MOTOR"/>
    <property type="match status" value="1"/>
</dbReference>
<evidence type="ECO:0000256" key="6">
    <source>
        <dbReference type="PROSITE-ProRule" id="PRU00782"/>
    </source>
</evidence>
<keyword evidence="5 6" id="KW-0009">Actin-binding</keyword>
<dbReference type="InterPro" id="IPR001609">
    <property type="entry name" value="Myosin_head_motor_dom-like"/>
</dbReference>
<dbReference type="GO" id="GO:0007015">
    <property type="term" value="P:actin filament organization"/>
    <property type="evidence" value="ECO:0007669"/>
    <property type="project" value="TreeGrafter"/>
</dbReference>
<keyword evidence="4 6" id="KW-0505">Motor protein</keyword>
<feature type="coiled-coil region" evidence="7">
    <location>
        <begin position="1001"/>
        <end position="1028"/>
    </location>
</feature>
<dbReference type="Gene3D" id="1.10.10.820">
    <property type="match status" value="1"/>
</dbReference>
<dbReference type="Gene3D" id="1.20.5.4820">
    <property type="match status" value="1"/>
</dbReference>
<evidence type="ECO:0000259" key="9">
    <source>
        <dbReference type="PROSITE" id="PS51456"/>
    </source>
</evidence>
<accession>A0A7S2S3H1</accession>
<dbReference type="GO" id="GO:0005524">
    <property type="term" value="F:ATP binding"/>
    <property type="evidence" value="ECO:0007669"/>
    <property type="project" value="UniProtKB-UniRule"/>
</dbReference>
<proteinExistence type="inferred from homology"/>
<dbReference type="Gene3D" id="1.20.120.720">
    <property type="entry name" value="Myosin VI head, motor domain, U50 subdomain"/>
    <property type="match status" value="1"/>
</dbReference>
<name>A0A7S2S3H1_9STRA</name>
<dbReference type="InterPro" id="IPR036961">
    <property type="entry name" value="Kinesin_motor_dom_sf"/>
</dbReference>
<keyword evidence="1 6" id="KW-0547">Nucleotide-binding</keyword>
<sequence length="1203" mass="136292">MNMYKIGCLVWVRGGENDDWVTASVVARSGGIVSLETSDKTVFQVDVQDMQVEVFPQNPKVEEDMTKLHHINEPCILHNIEERSYANEPYTFMGPVLVSVNPLKNIREASYHLGSSKAQSRAHPFAIAEIAFRQMQLGSKRHWKGSSSENMQSSQSIVIGGESGSGKTEASKRVVQHLIARCKNFRKDSCNLSSSLMELENRLLQVSPILETIGNASTTMNHNSSRFGKYTKAFFKPLGPDAEGWCLAGARIETYLLERSRVIFHGENERTFHILHHLVDACGTQHDETTGSTPLGLDQPKHFGYVGERCNASSAKAKLETFNTALGEIGFTSAMIDNYFCGLAGILHLGNVHLEGDFDSSHVSVPDSSTYDPLEWASRLLGVPKLELEKLFCQRNVYLPASKETVVKTVGVNEARNNRNAIAKLLYAGLFDWMLKKINQGLNMTNGDIDEDCSSFIGVLDIFGFESLQENSFEQLLINFTNEALQDTFVKQVFEAEVALYRSEGLVVSSEEFPRPTASAECMQLLMGGDGHDIGLLKLIDEVSKAPQPTDEKLNQGIHKRYQTNPCFQPPHPKDVRTTFIISHYPGTVKYTVGTFIQKNNDSLPGNASTIFEKTKNEVLFECFHQKIQQGGTKKGKRRGRRAKKATTIVSTFTKNIGRLVSTLESTKCSFIRCVKPNAAMSRNDSTRWLDRSFVSYQLRCLSIEQTAKVLKSGLPTRIPYSALVEAYGEALPQQALDTWHRLGGGNEREFTKALFWAFDVPGKSYRCGNTHAFFKSGQFSMLDRILDASRTWSNPNYSEDAQSQAERAWVVNQFKLYYVRMLWRKCIAKAITAKRFCDILAKVRSRSQAAITVTSFARMVPVRERYISMRVAAFAIRSMWRLCRSKRKRQFKIQNEELPNPKQLVQSFIREVDEDEETKDEVSSIATSSFKYKVPHGATSSLEQCTRAADRLFGISPKRISREAIDEYNRLVCGGIAWEVLARRLIQVSETNGQEVEADTKQTRAHIEHLEKRLEESEQRCWELKVVAAEREARITELTTNMMDAERYYRTREIKSKPVKSNQNTEDNTEVVSSMAKIILKQKEKIDHLTEEFSKARRRAEEEIGARQVMAKIFDELTIDLERERKQAIKNLTFFETRILESEKDILKKEKIISDYQTQLQKYKGMIASGSIKSEEDPNQFLYDFKTSVKPVMSNSTNSPVA</sequence>
<dbReference type="GO" id="GO:0016020">
    <property type="term" value="C:membrane"/>
    <property type="evidence" value="ECO:0007669"/>
    <property type="project" value="TreeGrafter"/>
</dbReference>
<dbReference type="GO" id="GO:0005737">
    <property type="term" value="C:cytoplasm"/>
    <property type="evidence" value="ECO:0007669"/>
    <property type="project" value="TreeGrafter"/>
</dbReference>
<evidence type="ECO:0000256" key="3">
    <source>
        <dbReference type="ARBA" id="ARBA00023123"/>
    </source>
</evidence>
<feature type="binding site" evidence="6">
    <location>
        <begin position="161"/>
        <end position="168"/>
    </location>
    <ligand>
        <name>ATP</name>
        <dbReference type="ChEBI" id="CHEBI:30616"/>
    </ligand>
</feature>
<comment type="similarity">
    <text evidence="6">Belongs to the TRAFAC class myosin-kinesin ATPase superfamily. Myosin family.</text>
</comment>
<dbReference type="GO" id="GO:0016459">
    <property type="term" value="C:myosin complex"/>
    <property type="evidence" value="ECO:0007669"/>
    <property type="project" value="UniProtKB-KW"/>
</dbReference>
<dbReference type="SMART" id="SM00242">
    <property type="entry name" value="MYSc"/>
    <property type="match status" value="1"/>
</dbReference>
<feature type="region of interest" description="Disordered" evidence="8">
    <location>
        <begin position="143"/>
        <end position="167"/>
    </location>
</feature>
<dbReference type="PANTHER" id="PTHR13140:SF845">
    <property type="entry name" value="MYOSIN-LIKE PROTEIN"/>
    <property type="match status" value="1"/>
</dbReference>
<dbReference type="AlphaFoldDB" id="A0A7S2S3H1"/>
<comment type="caution">
    <text evidence="6">Lacks conserved residue(s) required for the propagation of feature annotation.</text>
</comment>
<reference evidence="10" key="1">
    <citation type="submission" date="2021-01" db="EMBL/GenBank/DDBJ databases">
        <authorList>
            <person name="Corre E."/>
            <person name="Pelletier E."/>
            <person name="Niang G."/>
            <person name="Scheremetjew M."/>
            <person name="Finn R."/>
            <person name="Kale V."/>
            <person name="Holt S."/>
            <person name="Cochrane G."/>
            <person name="Meng A."/>
            <person name="Brown T."/>
            <person name="Cohen L."/>
        </authorList>
    </citation>
    <scope>NUCLEOTIDE SEQUENCE</scope>
    <source>
        <strain evidence="10">NY070348D</strain>
    </source>
</reference>
<dbReference type="GO" id="GO:0051015">
    <property type="term" value="F:actin filament binding"/>
    <property type="evidence" value="ECO:0007669"/>
    <property type="project" value="TreeGrafter"/>
</dbReference>
<feature type="compositionally biased region" description="Low complexity" evidence="8">
    <location>
        <begin position="146"/>
        <end position="156"/>
    </location>
</feature>
<dbReference type="InterPro" id="IPR027417">
    <property type="entry name" value="P-loop_NTPase"/>
</dbReference>
<keyword evidence="7" id="KW-0175">Coiled coil</keyword>
<evidence type="ECO:0000256" key="1">
    <source>
        <dbReference type="ARBA" id="ARBA00022741"/>
    </source>
</evidence>
<evidence type="ECO:0000313" key="10">
    <source>
        <dbReference type="EMBL" id="CAD9688467.1"/>
    </source>
</evidence>
<dbReference type="EMBL" id="HBHK01015726">
    <property type="protein sequence ID" value="CAD9688467.1"/>
    <property type="molecule type" value="Transcribed_RNA"/>
</dbReference>
<evidence type="ECO:0000256" key="7">
    <source>
        <dbReference type="SAM" id="Coils"/>
    </source>
</evidence>
<dbReference type="PANTHER" id="PTHR13140">
    <property type="entry name" value="MYOSIN"/>
    <property type="match status" value="1"/>
</dbReference>
<evidence type="ECO:0000256" key="5">
    <source>
        <dbReference type="ARBA" id="ARBA00023203"/>
    </source>
</evidence>
<feature type="domain" description="Myosin motor" evidence="9">
    <location>
        <begin position="60"/>
        <end position="788"/>
    </location>
</feature>
<protein>
    <recommendedName>
        <fullName evidence="9">Myosin motor domain-containing protein</fullName>
    </recommendedName>
</protein>
<dbReference type="Gene3D" id="1.20.58.530">
    <property type="match status" value="1"/>
</dbReference>
<evidence type="ECO:0000256" key="8">
    <source>
        <dbReference type="SAM" id="MobiDB-lite"/>
    </source>
</evidence>
<evidence type="ECO:0000256" key="2">
    <source>
        <dbReference type="ARBA" id="ARBA00022840"/>
    </source>
</evidence>
<evidence type="ECO:0000256" key="4">
    <source>
        <dbReference type="ARBA" id="ARBA00023175"/>
    </source>
</evidence>
<dbReference type="PRINTS" id="PR00193">
    <property type="entry name" value="MYOSINHEAVY"/>
</dbReference>
<keyword evidence="3 6" id="KW-0518">Myosin</keyword>
<keyword evidence="2 6" id="KW-0067">ATP-binding</keyword>
<dbReference type="Pfam" id="PF00063">
    <property type="entry name" value="Myosin_head"/>
    <property type="match status" value="1"/>
</dbReference>
<organism evidence="10">
    <name type="scientific">Mucochytrium quahogii</name>
    <dbReference type="NCBI Taxonomy" id="96639"/>
    <lineage>
        <taxon>Eukaryota</taxon>
        <taxon>Sar</taxon>
        <taxon>Stramenopiles</taxon>
        <taxon>Bigyra</taxon>
        <taxon>Labyrinthulomycetes</taxon>
        <taxon>Thraustochytrida</taxon>
        <taxon>Thraustochytriidae</taxon>
        <taxon>Mucochytrium</taxon>
    </lineage>
</organism>
<dbReference type="Gene3D" id="3.40.850.10">
    <property type="entry name" value="Kinesin motor domain"/>
    <property type="match status" value="1"/>
</dbReference>
<gene>
    <name evidence="10" type="ORF">QSP1433_LOCUS9893</name>
</gene>
<dbReference type="SUPFAM" id="SSF52540">
    <property type="entry name" value="P-loop containing nucleoside triphosphate hydrolases"/>
    <property type="match status" value="1"/>
</dbReference>
<dbReference type="GO" id="GO:0000146">
    <property type="term" value="F:microfilament motor activity"/>
    <property type="evidence" value="ECO:0007669"/>
    <property type="project" value="TreeGrafter"/>
</dbReference>